<dbReference type="GO" id="GO:0080120">
    <property type="term" value="P:CAAX-box protein maturation"/>
    <property type="evidence" value="ECO:0007669"/>
    <property type="project" value="UniProtKB-ARBA"/>
</dbReference>
<protein>
    <recommendedName>
        <fullName evidence="2">CAAX prenyl protease 2/Lysostaphin resistance protein A-like domain-containing protein</fullName>
    </recommendedName>
</protein>
<sequence>MPEHERFFIVSQLPVFYGERVTPRVPWTPTDVTQILLAWILAVLIGNIAYGLLVPPHLEGGHRVFDGNQSIEVTFLPDNRYETEGDSGEYHFAGQQPQQNRNTIIFKPENGSEITVQFAGTTRDRVGIIAVNLVFVQGSVVILIMLLLFKYRLKWKDAFGELRNPAQTIALPCLLGSLFLFPAFLLHSVSHFIIIKMGGDPSTQQAVQMVSAAENHAEIALQAFSVVFMAPVAEELLFRGVIYSSIKQIGYQRAAIAISAILFAAVHSSWALMLPLIVLACILVWLYEKTGSLFAPMVMHATFNAINFMLIKFSPQLFQ</sequence>
<name>A0A382N168_9ZZZZ</name>
<gene>
    <name evidence="3" type="ORF">METZ01_LOCUS307723</name>
</gene>
<evidence type="ECO:0000256" key="1">
    <source>
        <dbReference type="SAM" id="Phobius"/>
    </source>
</evidence>
<feature type="domain" description="CAAX prenyl protease 2/Lysostaphin resistance protein A-like" evidence="2">
    <location>
        <begin position="219"/>
        <end position="306"/>
    </location>
</feature>
<dbReference type="PANTHER" id="PTHR43592">
    <property type="entry name" value="CAAX AMINO TERMINAL PROTEASE"/>
    <property type="match status" value="1"/>
</dbReference>
<dbReference type="AlphaFoldDB" id="A0A382N168"/>
<dbReference type="Pfam" id="PF02517">
    <property type="entry name" value="Rce1-like"/>
    <property type="match status" value="1"/>
</dbReference>
<organism evidence="3">
    <name type="scientific">marine metagenome</name>
    <dbReference type="NCBI Taxonomy" id="408172"/>
    <lineage>
        <taxon>unclassified sequences</taxon>
        <taxon>metagenomes</taxon>
        <taxon>ecological metagenomes</taxon>
    </lineage>
</organism>
<feature type="transmembrane region" description="Helical" evidence="1">
    <location>
        <begin position="169"/>
        <end position="187"/>
    </location>
</feature>
<dbReference type="InterPro" id="IPR003675">
    <property type="entry name" value="Rce1/LyrA-like_dom"/>
</dbReference>
<feature type="transmembrane region" description="Helical" evidence="1">
    <location>
        <begin position="32"/>
        <end position="53"/>
    </location>
</feature>
<keyword evidence="1" id="KW-0472">Membrane</keyword>
<feature type="transmembrane region" description="Helical" evidence="1">
    <location>
        <begin position="254"/>
        <end position="287"/>
    </location>
</feature>
<keyword evidence="1" id="KW-0812">Transmembrane</keyword>
<feature type="transmembrane region" description="Helical" evidence="1">
    <location>
        <begin position="293"/>
        <end position="311"/>
    </location>
</feature>
<feature type="transmembrane region" description="Helical" evidence="1">
    <location>
        <begin position="126"/>
        <end position="149"/>
    </location>
</feature>
<proteinExistence type="predicted"/>
<keyword evidence="1" id="KW-1133">Transmembrane helix</keyword>
<dbReference type="EMBL" id="UINC01097286">
    <property type="protein sequence ID" value="SVC54869.1"/>
    <property type="molecule type" value="Genomic_DNA"/>
</dbReference>
<evidence type="ECO:0000259" key="2">
    <source>
        <dbReference type="Pfam" id="PF02517"/>
    </source>
</evidence>
<reference evidence="3" key="1">
    <citation type="submission" date="2018-05" db="EMBL/GenBank/DDBJ databases">
        <authorList>
            <person name="Lanie J.A."/>
            <person name="Ng W.-L."/>
            <person name="Kazmierczak K.M."/>
            <person name="Andrzejewski T.M."/>
            <person name="Davidsen T.M."/>
            <person name="Wayne K.J."/>
            <person name="Tettelin H."/>
            <person name="Glass J.I."/>
            <person name="Rusch D."/>
            <person name="Podicherti R."/>
            <person name="Tsui H.-C.T."/>
            <person name="Winkler M.E."/>
        </authorList>
    </citation>
    <scope>NUCLEOTIDE SEQUENCE</scope>
</reference>
<evidence type="ECO:0000313" key="3">
    <source>
        <dbReference type="EMBL" id="SVC54869.1"/>
    </source>
</evidence>
<dbReference type="PANTHER" id="PTHR43592:SF15">
    <property type="entry name" value="CAAX AMINO TERMINAL PROTEASE FAMILY PROTEIN"/>
    <property type="match status" value="1"/>
</dbReference>
<dbReference type="GO" id="GO:0004175">
    <property type="term" value="F:endopeptidase activity"/>
    <property type="evidence" value="ECO:0007669"/>
    <property type="project" value="UniProtKB-ARBA"/>
</dbReference>
<accession>A0A382N168</accession>